<evidence type="ECO:0000256" key="3">
    <source>
        <dbReference type="ARBA" id="ARBA00022741"/>
    </source>
</evidence>
<dbReference type="SUPFAM" id="SSF52540">
    <property type="entry name" value="P-loop containing nucleoside triphosphate hydrolases"/>
    <property type="match status" value="2"/>
</dbReference>
<dbReference type="InterPro" id="IPR003593">
    <property type="entry name" value="AAA+_ATPase"/>
</dbReference>
<reference evidence="9 10" key="1">
    <citation type="submission" date="2019-05" db="EMBL/GenBank/DDBJ databases">
        <title>The compact genome of Giardia muris reveals important steps in the evolution of intestinal protozoan parasites.</title>
        <authorList>
            <person name="Xu F."/>
            <person name="Jimenez-Gonzalez A."/>
            <person name="Einarsson E."/>
            <person name="Astvaldsson A."/>
            <person name="Peirasmaki D."/>
            <person name="Eckmann L."/>
            <person name="Andersson J.O."/>
            <person name="Svard S.G."/>
            <person name="Jerlstrom-Hultqvist J."/>
        </authorList>
    </citation>
    <scope>NUCLEOTIDE SEQUENCE [LARGE SCALE GENOMIC DNA]</scope>
    <source>
        <strain evidence="9 10">Roberts-Thomson</strain>
    </source>
</reference>
<dbReference type="FunFam" id="1.10.8.60:FF:000115">
    <property type="entry name" value="N-ethylmaleimide-sensitive fusion protein, putative"/>
    <property type="match status" value="1"/>
</dbReference>
<evidence type="ECO:0000256" key="5">
    <source>
        <dbReference type="ARBA" id="ARBA00022927"/>
    </source>
</evidence>
<dbReference type="GO" id="GO:0006891">
    <property type="term" value="P:intra-Golgi vesicle-mediated transport"/>
    <property type="evidence" value="ECO:0007669"/>
    <property type="project" value="TreeGrafter"/>
</dbReference>
<comment type="function">
    <text evidence="6">Required for vesicle-mediated transport. Catalyzes the fusion of transport vesicles within the Golgi cisternae. Is also required for transport from the endoplasmic reticulum to the Golgi stack. Seems to function as a fusion protein required for the delivery of cargo proteins to all compartments of the Golgi stack independent of vesicle origin.</text>
</comment>
<dbReference type="PANTHER" id="PTHR23078:SF3">
    <property type="entry name" value="VESICLE-FUSING ATPASE"/>
    <property type="match status" value="1"/>
</dbReference>
<dbReference type="GO" id="GO:0046872">
    <property type="term" value="F:metal ion binding"/>
    <property type="evidence" value="ECO:0007669"/>
    <property type="project" value="UniProtKB-UniRule"/>
</dbReference>
<dbReference type="SMART" id="SM00382">
    <property type="entry name" value="AAA"/>
    <property type="match status" value="2"/>
</dbReference>
<comment type="catalytic activity">
    <reaction evidence="6">
        <text>ATP + H2O = ADP + phosphate + H(+)</text>
        <dbReference type="Rhea" id="RHEA:13065"/>
        <dbReference type="ChEBI" id="CHEBI:15377"/>
        <dbReference type="ChEBI" id="CHEBI:15378"/>
        <dbReference type="ChEBI" id="CHEBI:30616"/>
        <dbReference type="ChEBI" id="CHEBI:43474"/>
        <dbReference type="ChEBI" id="CHEBI:456216"/>
        <dbReference type="EC" id="3.6.4.6"/>
    </reaction>
</comment>
<dbReference type="EC" id="3.6.4.6" evidence="6"/>
<evidence type="ECO:0000256" key="7">
    <source>
        <dbReference type="SAM" id="MobiDB-lite"/>
    </source>
</evidence>
<keyword evidence="3 6" id="KW-0547">Nucleotide-binding</keyword>
<accession>A0A4Z1SLW6</accession>
<dbReference type="InterPro" id="IPR027417">
    <property type="entry name" value="P-loop_NTPase"/>
</dbReference>
<dbReference type="GO" id="GO:0016887">
    <property type="term" value="F:ATP hydrolysis activity"/>
    <property type="evidence" value="ECO:0007669"/>
    <property type="project" value="InterPro"/>
</dbReference>
<dbReference type="FunFam" id="3.40.50.300:FF:000166">
    <property type="entry name" value="vesicle-fusing ATPase isoform X1"/>
    <property type="match status" value="1"/>
</dbReference>
<dbReference type="InterPro" id="IPR003959">
    <property type="entry name" value="ATPase_AAA_core"/>
</dbReference>
<organism evidence="9 10">
    <name type="scientific">Giardia muris</name>
    <dbReference type="NCBI Taxonomy" id="5742"/>
    <lineage>
        <taxon>Eukaryota</taxon>
        <taxon>Metamonada</taxon>
        <taxon>Diplomonadida</taxon>
        <taxon>Hexamitidae</taxon>
        <taxon>Giardiinae</taxon>
        <taxon>Giardia</taxon>
    </lineage>
</organism>
<dbReference type="InterPro" id="IPR003960">
    <property type="entry name" value="ATPase_AAA_CS"/>
</dbReference>
<dbReference type="GO" id="GO:0035494">
    <property type="term" value="P:SNARE complex disassembly"/>
    <property type="evidence" value="ECO:0007669"/>
    <property type="project" value="InterPro"/>
</dbReference>
<feature type="domain" description="AAA+ ATPase" evidence="8">
    <location>
        <begin position="275"/>
        <end position="422"/>
    </location>
</feature>
<dbReference type="FunFam" id="3.40.50.300:FF:000154">
    <property type="entry name" value="Vesicle-fusing ATPase 1"/>
    <property type="match status" value="1"/>
</dbReference>
<dbReference type="GO" id="GO:0005524">
    <property type="term" value="F:ATP binding"/>
    <property type="evidence" value="ECO:0007669"/>
    <property type="project" value="UniProtKB-UniRule"/>
</dbReference>
<dbReference type="VEuPathDB" id="GiardiaDB:GMRT_24953"/>
<evidence type="ECO:0000259" key="8">
    <source>
        <dbReference type="SMART" id="SM00382"/>
    </source>
</evidence>
<dbReference type="InterPro" id="IPR039812">
    <property type="entry name" value="Vesicle-fus_ATPase"/>
</dbReference>
<name>A0A4Z1SLW6_GIAMU</name>
<dbReference type="AlphaFoldDB" id="A0A4Z1SLW6"/>
<keyword evidence="10" id="KW-1185">Reference proteome</keyword>
<sequence length="774" mass="84078">MKASVVSISNAQLLEENCVFVDTDNYNKLRDLASLNDDPRNLLYLDLRGVPVLCKADATLAPGSISLPMKQRERCRLELRAQVDLNPCKLSGKVDSVLLEIRSARELRADTELEGDTLYKIARERFTSLPAVSSNNGEYYIVIDRKTFILTIAELNTLPDPMQASQVSGPGAATPCFHSTTNYAFRSVNPKLVLKGGHIDHPTSATAATIAKFIGPTDPSNETGQQSVAGDSPDKSFSSILEIGGLDKQLRDIFRRAFSSHMISPAKLQELGISHVKGLLLYGPPGTGKTLIARSIGKILNTREPKVVSGPEVLNKFVGGSEENVRNLFADAEKEWEEKKERSELHLIIMDELDAICRQRGSRSDSTGTMDSVVNQLLAKMDGPTSLGNILVIGMTNRKELIDDALLRPGRFEVHLEIGLPDLEGRHQILQIHTKRLSACNSLDSSVDLEEIAKKTPNFSGAELAGLVRSATSFAINRVVGLTSNASSGQGTGDIVVTRDDFLNALTEVKPSYGSVDEADIDAILPLGIVPGEPYDSLVANVLDFVKTIDQGSSLIGSLLLCSETTGVGATAICARVIRDAGFDFAKVVSMERLVRQAATELGIANSISNVFEAAYHVPKALIILDGIEGLINYTPVGMRFSTTVFRTIASLVHCPPPSGRKLVVIGTTAAYGAMHEIGLAGSFEMHVRIPRLELDQACAYIRKFCETITTRSGVQCQLEPNKHVSQALKAMASDGRPIRLKPIILALEEANRVCKEEDRPLKWGDVERSLEKI</sequence>
<comment type="caution">
    <text evidence="9">The sequence shown here is derived from an EMBL/GenBank/DDBJ whole genome shotgun (WGS) entry which is preliminary data.</text>
</comment>
<dbReference type="InterPro" id="IPR041569">
    <property type="entry name" value="AAA_lid_3"/>
</dbReference>
<dbReference type="Gene3D" id="3.40.50.300">
    <property type="entry name" value="P-loop containing nucleotide triphosphate hydrolases"/>
    <property type="match status" value="2"/>
</dbReference>
<evidence type="ECO:0000256" key="4">
    <source>
        <dbReference type="ARBA" id="ARBA00022840"/>
    </source>
</evidence>
<dbReference type="PRINTS" id="PR00830">
    <property type="entry name" value="ENDOLAPTASE"/>
</dbReference>
<dbReference type="PANTHER" id="PTHR23078">
    <property type="entry name" value="VESICULAR-FUSION PROTEIN NSF"/>
    <property type="match status" value="1"/>
</dbReference>
<evidence type="ECO:0000256" key="1">
    <source>
        <dbReference type="ARBA" id="ARBA00006914"/>
    </source>
</evidence>
<dbReference type="PROSITE" id="PS00674">
    <property type="entry name" value="AAA"/>
    <property type="match status" value="1"/>
</dbReference>
<dbReference type="OrthoDB" id="9982946at2759"/>
<comment type="similarity">
    <text evidence="1 6">Belongs to the AAA ATPase family.</text>
</comment>
<keyword evidence="6" id="KW-0460">Magnesium</keyword>
<evidence type="ECO:0000256" key="2">
    <source>
        <dbReference type="ARBA" id="ARBA00022448"/>
    </source>
</evidence>
<dbReference type="GO" id="GO:0043001">
    <property type="term" value="P:Golgi to plasma membrane protein transport"/>
    <property type="evidence" value="ECO:0007669"/>
    <property type="project" value="TreeGrafter"/>
</dbReference>
<gene>
    <name evidence="9" type="ORF">GMRT_24953</name>
</gene>
<keyword evidence="6" id="KW-0479">Metal-binding</keyword>
<keyword evidence="6" id="KW-0963">Cytoplasm</keyword>
<feature type="compositionally biased region" description="Polar residues" evidence="7">
    <location>
        <begin position="218"/>
        <end position="234"/>
    </location>
</feature>
<evidence type="ECO:0000313" key="10">
    <source>
        <dbReference type="Proteomes" id="UP000315496"/>
    </source>
</evidence>
<keyword evidence="2 6" id="KW-0813">Transport</keyword>
<dbReference type="Pfam" id="PF17862">
    <property type="entry name" value="AAA_lid_3"/>
    <property type="match status" value="1"/>
</dbReference>
<dbReference type="EMBL" id="VDLU01000005">
    <property type="protein sequence ID" value="TNJ26654.1"/>
    <property type="molecule type" value="Genomic_DNA"/>
</dbReference>
<keyword evidence="4 6" id="KW-0067">ATP-binding</keyword>
<dbReference type="Pfam" id="PF00004">
    <property type="entry name" value="AAA"/>
    <property type="match status" value="1"/>
</dbReference>
<dbReference type="Proteomes" id="UP000315496">
    <property type="component" value="Chromosome 5"/>
</dbReference>
<dbReference type="GO" id="GO:0005795">
    <property type="term" value="C:Golgi stack"/>
    <property type="evidence" value="ECO:0007669"/>
    <property type="project" value="TreeGrafter"/>
</dbReference>
<protein>
    <recommendedName>
        <fullName evidence="6">Vesicle-fusing ATPase</fullName>
        <ecNumber evidence="6">3.6.4.6</ecNumber>
    </recommendedName>
</protein>
<feature type="region of interest" description="Disordered" evidence="7">
    <location>
        <begin position="214"/>
        <end position="234"/>
    </location>
</feature>
<keyword evidence="6" id="KW-0378">Hydrolase</keyword>
<comment type="cofactor">
    <cofactor evidence="6">
        <name>Mg(2+)</name>
        <dbReference type="ChEBI" id="CHEBI:18420"/>
    </cofactor>
    <text evidence="6">Binds 1 Mg(2+) ion per subunit.</text>
</comment>
<evidence type="ECO:0000256" key="6">
    <source>
        <dbReference type="RuleBase" id="RU367045"/>
    </source>
</evidence>
<feature type="domain" description="AAA+ ATPase" evidence="8">
    <location>
        <begin position="555"/>
        <end position="692"/>
    </location>
</feature>
<evidence type="ECO:0000313" key="9">
    <source>
        <dbReference type="EMBL" id="TNJ26654.1"/>
    </source>
</evidence>
<keyword evidence="6" id="KW-0931">ER-Golgi transport</keyword>
<comment type="subcellular location">
    <subcellularLocation>
        <location evidence="6">Cytoplasm</location>
    </subcellularLocation>
</comment>
<dbReference type="Gene3D" id="1.10.8.60">
    <property type="match status" value="1"/>
</dbReference>
<proteinExistence type="inferred from homology"/>
<keyword evidence="5 6" id="KW-0653">Protein transport</keyword>